<dbReference type="NCBIfam" id="TIGR00594">
    <property type="entry name" value="polc"/>
    <property type="match status" value="1"/>
</dbReference>
<dbReference type="RefSeq" id="WP_115558281.1">
    <property type="nucleotide sequence ID" value="NZ_CP031376.1"/>
</dbReference>
<dbReference type="GO" id="GO:0008408">
    <property type="term" value="F:3'-5' exonuclease activity"/>
    <property type="evidence" value="ECO:0007669"/>
    <property type="project" value="InterPro"/>
</dbReference>
<dbReference type="Gene3D" id="3.20.20.140">
    <property type="entry name" value="Metal-dependent hydrolases"/>
    <property type="match status" value="1"/>
</dbReference>
<accession>A0A345Z451</accession>
<dbReference type="Pfam" id="PF01336">
    <property type="entry name" value="tRNA_anti-codon"/>
    <property type="match status" value="1"/>
</dbReference>
<dbReference type="GO" id="GO:0005737">
    <property type="term" value="C:cytoplasm"/>
    <property type="evidence" value="ECO:0007669"/>
    <property type="project" value="UniProtKB-SubCell"/>
</dbReference>
<dbReference type="OrthoDB" id="9803237at2"/>
<feature type="domain" description="PHP" evidence="10">
    <location>
        <begin position="6"/>
        <end position="125"/>
    </location>
</feature>
<evidence type="ECO:0000256" key="7">
    <source>
        <dbReference type="ARBA" id="ARBA00022932"/>
    </source>
</evidence>
<protein>
    <recommendedName>
        <fullName evidence="3">DNA-directed DNA polymerase</fullName>
        <ecNumber evidence="3">2.7.7.7</ecNumber>
    </recommendedName>
</protein>
<organism evidence="14 15">
    <name type="scientific">Spiroplasma alleghenense</name>
    <dbReference type="NCBI Taxonomy" id="216931"/>
    <lineage>
        <taxon>Bacteria</taxon>
        <taxon>Bacillati</taxon>
        <taxon>Mycoplasmatota</taxon>
        <taxon>Mollicutes</taxon>
        <taxon>Entomoplasmatales</taxon>
        <taxon>Spiroplasmataceae</taxon>
        <taxon>Spiroplasma</taxon>
    </lineage>
</organism>
<dbReference type="KEGG" id="salx:SALLE_v1c07100"/>
<dbReference type="InterPro" id="IPR029460">
    <property type="entry name" value="DNAPol_HHH"/>
</dbReference>
<dbReference type="InterPro" id="IPR004013">
    <property type="entry name" value="PHP_dom"/>
</dbReference>
<keyword evidence="5" id="KW-0548">Nucleotidyltransferase</keyword>
<dbReference type="Proteomes" id="UP000254792">
    <property type="component" value="Chromosome"/>
</dbReference>
<evidence type="ECO:0000256" key="4">
    <source>
        <dbReference type="ARBA" id="ARBA00022679"/>
    </source>
</evidence>
<feature type="domain" description="Bacterial DNA polymerase III alpha subunit NTPase" evidence="11">
    <location>
        <begin position="260"/>
        <end position="519"/>
    </location>
</feature>
<dbReference type="EC" id="2.7.7.7" evidence="3"/>
<dbReference type="InterPro" id="IPR004805">
    <property type="entry name" value="DnaE2/DnaE/PolC"/>
</dbReference>
<feature type="domain" description="OB" evidence="9">
    <location>
        <begin position="943"/>
        <end position="984"/>
    </location>
</feature>
<evidence type="ECO:0000259" key="12">
    <source>
        <dbReference type="Pfam" id="PF14579"/>
    </source>
</evidence>
<dbReference type="Pfam" id="PF14579">
    <property type="entry name" value="HHH_6"/>
    <property type="match status" value="1"/>
</dbReference>
<comment type="catalytic activity">
    <reaction evidence="8">
        <text>DNA(n) + a 2'-deoxyribonucleoside 5'-triphosphate = DNA(n+1) + diphosphate</text>
        <dbReference type="Rhea" id="RHEA:22508"/>
        <dbReference type="Rhea" id="RHEA-COMP:17339"/>
        <dbReference type="Rhea" id="RHEA-COMP:17340"/>
        <dbReference type="ChEBI" id="CHEBI:33019"/>
        <dbReference type="ChEBI" id="CHEBI:61560"/>
        <dbReference type="ChEBI" id="CHEBI:173112"/>
        <dbReference type="EC" id="2.7.7.7"/>
    </reaction>
</comment>
<evidence type="ECO:0000313" key="14">
    <source>
        <dbReference type="EMBL" id="AXK51380.1"/>
    </source>
</evidence>
<dbReference type="GO" id="GO:0003676">
    <property type="term" value="F:nucleic acid binding"/>
    <property type="evidence" value="ECO:0007669"/>
    <property type="project" value="InterPro"/>
</dbReference>
<dbReference type="EMBL" id="CP031376">
    <property type="protein sequence ID" value="AXK51380.1"/>
    <property type="molecule type" value="Genomic_DNA"/>
</dbReference>
<comment type="similarity">
    <text evidence="2">Belongs to the DNA polymerase type-C family. DnaE subfamily.</text>
</comment>
<dbReference type="GO" id="GO:0003887">
    <property type="term" value="F:DNA-directed DNA polymerase activity"/>
    <property type="evidence" value="ECO:0007669"/>
    <property type="project" value="UniProtKB-KW"/>
</dbReference>
<evidence type="ECO:0000259" key="9">
    <source>
        <dbReference type="Pfam" id="PF01336"/>
    </source>
</evidence>
<dbReference type="Gene3D" id="1.10.10.1600">
    <property type="entry name" value="Bacterial DNA polymerase III alpha subunit, thumb domain"/>
    <property type="match status" value="1"/>
</dbReference>
<keyword evidence="4" id="KW-0808">Transferase</keyword>
<comment type="subcellular location">
    <subcellularLocation>
        <location evidence="1">Cytoplasm</location>
    </subcellularLocation>
</comment>
<evidence type="ECO:0000313" key="15">
    <source>
        <dbReference type="Proteomes" id="UP000254792"/>
    </source>
</evidence>
<dbReference type="InterPro" id="IPR040982">
    <property type="entry name" value="DNA_pol3_finger"/>
</dbReference>
<evidence type="ECO:0000256" key="5">
    <source>
        <dbReference type="ARBA" id="ARBA00022695"/>
    </source>
</evidence>
<dbReference type="CDD" id="cd04485">
    <property type="entry name" value="DnaE_OBF"/>
    <property type="match status" value="1"/>
</dbReference>
<name>A0A345Z451_9MOLU</name>
<evidence type="ECO:0000259" key="13">
    <source>
        <dbReference type="Pfam" id="PF17657"/>
    </source>
</evidence>
<gene>
    <name evidence="14" type="primary">dnaE</name>
    <name evidence="14" type="ORF">SALLE_v1c07100</name>
</gene>
<keyword evidence="7" id="KW-0239">DNA-directed DNA polymerase</keyword>
<keyword evidence="15" id="KW-1185">Reference proteome</keyword>
<dbReference type="Pfam" id="PF07733">
    <property type="entry name" value="DNA_pol3_alpha"/>
    <property type="match status" value="1"/>
</dbReference>
<evidence type="ECO:0000259" key="10">
    <source>
        <dbReference type="Pfam" id="PF02811"/>
    </source>
</evidence>
<dbReference type="PANTHER" id="PTHR32294">
    <property type="entry name" value="DNA POLYMERASE III SUBUNIT ALPHA"/>
    <property type="match status" value="1"/>
</dbReference>
<dbReference type="AlphaFoldDB" id="A0A345Z451"/>
<evidence type="ECO:0000256" key="1">
    <source>
        <dbReference type="ARBA" id="ARBA00004496"/>
    </source>
</evidence>
<dbReference type="GO" id="GO:0006260">
    <property type="term" value="P:DNA replication"/>
    <property type="evidence" value="ECO:0007669"/>
    <property type="project" value="UniProtKB-KW"/>
</dbReference>
<dbReference type="PANTHER" id="PTHR32294:SF0">
    <property type="entry name" value="DNA POLYMERASE III SUBUNIT ALPHA"/>
    <property type="match status" value="1"/>
</dbReference>
<dbReference type="Gene3D" id="1.10.150.870">
    <property type="match status" value="1"/>
</dbReference>
<evidence type="ECO:0000256" key="8">
    <source>
        <dbReference type="ARBA" id="ARBA00049244"/>
    </source>
</evidence>
<dbReference type="CDD" id="cd07431">
    <property type="entry name" value="PHP_PolIIIA"/>
    <property type="match status" value="1"/>
</dbReference>
<evidence type="ECO:0000256" key="2">
    <source>
        <dbReference type="ARBA" id="ARBA00009496"/>
    </source>
</evidence>
<proteinExistence type="inferred from homology"/>
<dbReference type="Pfam" id="PF02811">
    <property type="entry name" value="PHP"/>
    <property type="match status" value="1"/>
</dbReference>
<dbReference type="InterPro" id="IPR011708">
    <property type="entry name" value="DNA_pol3_alpha_NTPase_dom"/>
</dbReference>
<evidence type="ECO:0000256" key="3">
    <source>
        <dbReference type="ARBA" id="ARBA00012417"/>
    </source>
</evidence>
<dbReference type="InterPro" id="IPR016195">
    <property type="entry name" value="Pol/histidinol_Pase-like"/>
</dbReference>
<evidence type="ECO:0000256" key="6">
    <source>
        <dbReference type="ARBA" id="ARBA00022705"/>
    </source>
</evidence>
<dbReference type="InterPro" id="IPR004365">
    <property type="entry name" value="NA-bd_OB_tRNA"/>
</dbReference>
<dbReference type="SUPFAM" id="SSF89550">
    <property type="entry name" value="PHP domain-like"/>
    <property type="match status" value="1"/>
</dbReference>
<dbReference type="InterPro" id="IPR041931">
    <property type="entry name" value="DNA_pol3_alpha_thumb_dom"/>
</dbReference>
<reference evidence="14 15" key="1">
    <citation type="submission" date="2018-07" db="EMBL/GenBank/DDBJ databases">
        <title>Complete genome sequence of Spiroplasma alleghenense PLHS-1 (ATCC 51752).</title>
        <authorList>
            <person name="Chou L."/>
            <person name="Lee T.-Y."/>
            <person name="Tsai Y.-M."/>
            <person name="Kuo C.-H."/>
        </authorList>
    </citation>
    <scope>NUCLEOTIDE SEQUENCE [LARGE SCALE GENOMIC DNA]</scope>
    <source>
        <strain evidence="14 15">PLHS-1</strain>
    </source>
</reference>
<dbReference type="Pfam" id="PF17657">
    <property type="entry name" value="DNA_pol3_finger"/>
    <property type="match status" value="1"/>
</dbReference>
<feature type="domain" description="DNA polymerase helix-hairpin-helix motif" evidence="12">
    <location>
        <begin position="758"/>
        <end position="848"/>
    </location>
</feature>
<keyword evidence="6" id="KW-0235">DNA replication</keyword>
<feature type="domain" description="DNA polymerase III alpha subunit finger" evidence="13">
    <location>
        <begin position="522"/>
        <end position="684"/>
    </location>
</feature>
<evidence type="ECO:0000259" key="11">
    <source>
        <dbReference type="Pfam" id="PF07733"/>
    </source>
</evidence>
<sequence length="1010" mass="116301">MYSPLLNVRSCFNFQDSLITIDEYLDFAKKEGFQFAIYNDIETLYGLADFVKAAEKRNLKPIVGITINFLIDNNSFSINFYAKNLQGYQTISKFSSMIMCHEFKNDIEKWDFILENINKNLIAVISFNNLFNHEIFKKLESKFESEKIFIGVNVNSNEIDYQFKSRVIFNQEIKYLDKRDFASFKILKAIKENIRINEQSEIQNNYFYYSDEELDVFLELDVHKKNINYIFENCNFNLFDNPQRHLIKYPNTKNIPSDNYLRLICEQSLTGYFKNFKKMPGIPQIYLERLEAELNTIFKMGFSDYFLVVYDFVRKAKELEILVGPGRGSAVGSLVSFLLQITTVDPLEYGLIFERFLNPERISLPDIDIDFQDDRRDEVIEYIFEKYGRFNVATITTYQTIGTKNALRDCARVFGITPDEINEITKPIGNEFLRDLDGAIEKFPKLKIFLKNNQQIYTVAKKIIGLPRQTGTHAAGLVFCDIDLRDVVPLKVGYNGINQTQFSMNYLEDLGLIKIDLLGLRNLTTLNNILKAVSRNRKINTSLSRIPVNDYPTFTSLQEGKTTGIFQLESGGMTDTIIKMKVSSINDIAAASALFRPGPQENIPEYIKRKNSGGKFEILDESLKTILEPTFGIIVYQEQVIQILQTVAGFSLAKADIVRRAMGKKDLQLMKKEQEDFVEGAISKGYTIEKAKQIWMWILKFANYGFNKSHAIAYSYIGYWLAYLKQNYTAEFYCELLNSAVGNDAKTAKYLEEARALGIKVIPPNVKNVNLNYFGNEVGIYLPLILVKQVGIEFIKNLAELKEIDKTAFLDLFNFCSKTFKRGLNKTTFSNLVKSGAMDIFGFTRETLLENQDKILLFADLNQNIEKINPFTFPQLEIKPDSEIKKSFYELDSLGFYFTSHPLQIIRNQLANSDRLSFIKDLTKPEMKSPILFVINDFRIHLDKNNNEMVFLDVSDETGHIDITIFSSVYNKFKDQLNQGDILIGEIKTQLYNGKISGVLNQVLKSFATT</sequence>